<dbReference type="EMBL" id="CP081303">
    <property type="protein sequence ID" value="QZE15398.1"/>
    <property type="molecule type" value="Genomic_DNA"/>
</dbReference>
<sequence length="741" mass="83923">MIKYFFLLFLNVSFLHIVLGQKEPNESHSPRIGLVLSGGGARGLAHIGVLEVLDSLGVRPDYITGTSMGSIVGGLYAIGYSGKELREIVTSVSWSEILSDFKPLNKVDYSQKEILERSMLSFSITNRRFNLPSGMIHGQRILRLLDSLIIRKPVSSDFNKFPIPFRAVTTDLTTGTTYSFDQGDLAIAMRASMAIPTAFSPIRYKGRVLVDGGVIDNLPIEEARRMGADIIIAVNVGYLDYPEEGDLNNLVTVLNKVSTLYGRNETFRIKDDADVLIEPKLGEYKVMGFSKASEIIAIGKEAGLSHCEDLSSYRSLDNKVISLPNVVNRKVDRIEFVGISDTTAHVFLSRMDFKSGQAVNAVTIAKWMDSFEATNLFHWVEYAFDNYNGKTILRFVFNKKDDNQIGVRVAYHNSTKLEMSIQYQLLDSTLVNHRLLSVLNLSRTPDFLLSLESFFGRKKRVGIEARFMYENQFVPIYEENDRLGVVQLTDVKQYLSVNLYTSRNSKLAFSLIGNYESMKPREGVSFVFLDSNRLNQTSVIGELRYKINSLDRNFLPNRGFYTDVSLSVKSPVKLSKIEQNEVLSEEINNNYGLFPQISVHLIKPLRLTQRLITTLDLRSGLSFNEMNYLDQYVIGGIHSEEFTRIVPVAGIGYGQYLADSYYSLGFGLRYRIADDFFVRTKASWLTVSYGDLDHFNDYSMNVPALDIGVGYRSMIGDIILNFGYNLEDYHSYWNVAFYPFR</sequence>
<keyword evidence="2" id="KW-1185">Reference proteome</keyword>
<organism evidence="1 2">
    <name type="scientific">Halosquirtibacter laminarini</name>
    <dbReference type="NCBI Taxonomy" id="3374600"/>
    <lineage>
        <taxon>Bacteria</taxon>
        <taxon>Pseudomonadati</taxon>
        <taxon>Bacteroidota</taxon>
        <taxon>Bacteroidia</taxon>
        <taxon>Marinilabiliales</taxon>
        <taxon>Prolixibacteraceae</taxon>
        <taxon>Halosquirtibacter</taxon>
    </lineage>
</organism>
<name>A0AC61NIN4_9BACT</name>
<accession>A0AC61NIN4</accession>
<proteinExistence type="predicted"/>
<evidence type="ECO:0000313" key="1">
    <source>
        <dbReference type="EMBL" id="QZE15398.1"/>
    </source>
</evidence>
<gene>
    <name evidence="1" type="ORF">K4L44_06075</name>
</gene>
<evidence type="ECO:0000313" key="2">
    <source>
        <dbReference type="Proteomes" id="UP000826212"/>
    </source>
</evidence>
<protein>
    <submittedName>
        <fullName evidence="1">Patatin-like phospholipase family protein</fullName>
    </submittedName>
</protein>
<dbReference type="Proteomes" id="UP000826212">
    <property type="component" value="Chromosome"/>
</dbReference>
<reference evidence="1" key="1">
    <citation type="submission" date="2021-08" db="EMBL/GenBank/DDBJ databases">
        <title>Novel anaerobic bacterium isolated from sea squirt in East Sea, Republic of Korea.</title>
        <authorList>
            <person name="Nguyen T.H."/>
            <person name="Li Z."/>
            <person name="Lee Y.-J."/>
            <person name="Ko J."/>
            <person name="Kim S.-G."/>
        </authorList>
    </citation>
    <scope>NUCLEOTIDE SEQUENCE</scope>
    <source>
        <strain evidence="1">KCTC 25031</strain>
    </source>
</reference>